<evidence type="ECO:0000256" key="13">
    <source>
        <dbReference type="PIRNR" id="PIRNR037090"/>
    </source>
</evidence>
<keyword evidence="11 13" id="KW-1071">Ligand-gated ion channel</keyword>
<dbReference type="FunFam" id="3.40.50.2300:FF:000188">
    <property type="entry name" value="Glutamate receptor"/>
    <property type="match status" value="1"/>
</dbReference>
<comment type="caution">
    <text evidence="18">The sequence shown here is derived from an EMBL/GenBank/DDBJ whole genome shotgun (WGS) entry which is preliminary data.</text>
</comment>
<organism evidence="18 19">
    <name type="scientific">Rhododendron griersonianum</name>
    <dbReference type="NCBI Taxonomy" id="479676"/>
    <lineage>
        <taxon>Eukaryota</taxon>
        <taxon>Viridiplantae</taxon>
        <taxon>Streptophyta</taxon>
        <taxon>Embryophyta</taxon>
        <taxon>Tracheophyta</taxon>
        <taxon>Spermatophyta</taxon>
        <taxon>Magnoliopsida</taxon>
        <taxon>eudicotyledons</taxon>
        <taxon>Gunneridae</taxon>
        <taxon>Pentapetalae</taxon>
        <taxon>asterids</taxon>
        <taxon>Ericales</taxon>
        <taxon>Ericaceae</taxon>
        <taxon>Ericoideae</taxon>
        <taxon>Rhodoreae</taxon>
        <taxon>Rhododendron</taxon>
    </lineage>
</organism>
<evidence type="ECO:0000256" key="4">
    <source>
        <dbReference type="ARBA" id="ARBA00022692"/>
    </source>
</evidence>
<accession>A0AAV6LCH2</accession>
<keyword evidence="6 16" id="KW-1133">Transmembrane helix</keyword>
<feature type="transmembrane region" description="Helical" evidence="16">
    <location>
        <begin position="846"/>
        <end position="868"/>
    </location>
</feature>
<comment type="similarity">
    <text evidence="2 13">Belongs to the glutamate-gated ion channel (TC 1.A.10.1) family.</text>
</comment>
<feature type="region of interest" description="Disordered" evidence="15">
    <location>
        <begin position="934"/>
        <end position="956"/>
    </location>
</feature>
<evidence type="ECO:0000256" key="12">
    <source>
        <dbReference type="ARBA" id="ARBA00023303"/>
    </source>
</evidence>
<proteinExistence type="inferred from homology"/>
<dbReference type="InterPro" id="IPR028082">
    <property type="entry name" value="Peripla_BP_I"/>
</dbReference>
<dbReference type="AlphaFoldDB" id="A0AAV6LCH2"/>
<dbReference type="GO" id="GO:0016020">
    <property type="term" value="C:membrane"/>
    <property type="evidence" value="ECO:0007669"/>
    <property type="project" value="UniProtKB-SubCell"/>
</dbReference>
<evidence type="ECO:0000256" key="11">
    <source>
        <dbReference type="ARBA" id="ARBA00023286"/>
    </source>
</evidence>
<dbReference type="Gene3D" id="3.40.50.2300">
    <property type="match status" value="2"/>
</dbReference>
<comment type="function">
    <text evidence="13">Glutamate-gated receptor that probably acts as non-selective cation channel.</text>
</comment>
<keyword evidence="19" id="KW-1185">Reference proteome</keyword>
<keyword evidence="14" id="KW-1015">Disulfide bond</keyword>
<keyword evidence="10" id="KW-0325">Glycoprotein</keyword>
<sequence>MRHLVTMSKPRILSQFSTTNGTSKSTTFSFPLLFSFLLVLSHGSFTTAETVTVNIGAVIDADSRVGKEQKVAMEIAVENFNNTSTQHKLSLHFQAAYAEELIKEKQVQALLAATTWHQSALLADVSTRAQVPVLSLSAAAVTPPLAQLRWPFLVQLASNASHQVNCIASILKSYKWKRVIAIYEDDAYGGDSGMLSLLSEALQSSGTVIEHSLVFPPLSSVSNPDGFVRDEVAKLLVKKSRVFIVLQSSLSLATHLFREANGLGLVGRDSVWVVTESVSSFLDSVDTSVISTMQGALGIDQVYSESGGSFDKFRGKFKGVFRAEYPEEFSYEPGIHALRAYDSVYAIAHAIEKAGGSNRTQKVLLESILSSNFAGLSGEIRFDGGELILQRIPVFRIVNVIGKRYNELGFWSSDLGFREGNTSSYGSESMEAWSDSVHWPGKLRGVPKGWVMPTVATPFRIVIPGNSSFEKFVKVVWSDALGKGYSPPTGFCIDVFHAALSVLQRSYSLPYEFYPKNDTYEALVESVINKTYDAVVGDITILANRSKYVEFTQPFAESGLSMVVPAKPDESKAWMFMKPFTKEMWTVTFLVMVYTMVIVWFLEHQSNPEFRGPWKDQLSTALWFTFSSLFFAHREKIQSNYTKVVVVVWLFVVFVVTSSYTASLTSMLTVPRLQPTVTDIEWLRRSNATVGCDGDSFVKDYLRNVLLFENVIEVGNQENYPKKFKSGNITAAFLELPYEKVFLKEYCDEYTATGPVYRFGGFGFVSTHLNSSLSFGCLENEIQGKKYIAFQKGSPIATDFSEAILTISENGDLKRLEERLFNQLTSCSNYNSTTTEVDSLSLQSFWGLYLTSGAISTLCFLFFLIRAIKKYCDSFRGNPGTMTPSRKGAWNRMARFVRFLRNGGIRSPARAPSIGRTQNLGARDSMKWELVSPSEISDDHLQGPRPPEIEIPTRSE</sequence>
<dbReference type="Gene3D" id="3.40.190.10">
    <property type="entry name" value="Periplasmic binding protein-like II"/>
    <property type="match status" value="1"/>
</dbReference>
<dbReference type="Pfam" id="PF00060">
    <property type="entry name" value="Lig_chan"/>
    <property type="match status" value="1"/>
</dbReference>
<evidence type="ECO:0000256" key="10">
    <source>
        <dbReference type="ARBA" id="ARBA00023180"/>
    </source>
</evidence>
<evidence type="ECO:0000256" key="2">
    <source>
        <dbReference type="ARBA" id="ARBA00008685"/>
    </source>
</evidence>
<dbReference type="Gene3D" id="1.10.287.70">
    <property type="match status" value="1"/>
</dbReference>
<feature type="disulfide bond" evidence="14">
    <location>
        <begin position="747"/>
        <end position="827"/>
    </location>
</feature>
<reference evidence="18" key="1">
    <citation type="submission" date="2020-08" db="EMBL/GenBank/DDBJ databases">
        <title>Plant Genome Project.</title>
        <authorList>
            <person name="Zhang R.-G."/>
        </authorList>
    </citation>
    <scope>NUCLEOTIDE SEQUENCE</scope>
    <source>
        <strain evidence="18">WSP0</strain>
        <tissue evidence="18">Leaf</tissue>
    </source>
</reference>
<keyword evidence="9 13" id="KW-0675">Receptor</keyword>
<evidence type="ECO:0000256" key="3">
    <source>
        <dbReference type="ARBA" id="ARBA00022448"/>
    </source>
</evidence>
<keyword evidence="8 13" id="KW-0472">Membrane</keyword>
<dbReference type="PIRSF" id="PIRSF037090">
    <property type="entry name" value="Iontro_Glu-like_rcpt_pln"/>
    <property type="match status" value="1"/>
</dbReference>
<dbReference type="InterPro" id="IPR019594">
    <property type="entry name" value="Glu/Gly-bd"/>
</dbReference>
<dbReference type="PANTHER" id="PTHR18966">
    <property type="entry name" value="IONOTROPIC GLUTAMATE RECEPTOR"/>
    <property type="match status" value="1"/>
</dbReference>
<dbReference type="SUPFAM" id="SSF53822">
    <property type="entry name" value="Periplasmic binding protein-like I"/>
    <property type="match status" value="1"/>
</dbReference>
<dbReference type="InterPro" id="IPR001828">
    <property type="entry name" value="ANF_lig-bd_rcpt"/>
</dbReference>
<gene>
    <name evidence="18" type="ORF">RHGRI_004747</name>
</gene>
<feature type="transmembrane region" description="Helical" evidence="16">
    <location>
        <begin position="584"/>
        <end position="602"/>
    </location>
</feature>
<evidence type="ECO:0000256" key="6">
    <source>
        <dbReference type="ARBA" id="ARBA00022989"/>
    </source>
</evidence>
<dbReference type="FunFam" id="3.40.190.10:FF:000054">
    <property type="entry name" value="Glutamate receptor"/>
    <property type="match status" value="1"/>
</dbReference>
<name>A0AAV6LCH2_9ERIC</name>
<evidence type="ECO:0000256" key="15">
    <source>
        <dbReference type="SAM" id="MobiDB-lite"/>
    </source>
</evidence>
<evidence type="ECO:0000256" key="8">
    <source>
        <dbReference type="ARBA" id="ARBA00023136"/>
    </source>
</evidence>
<evidence type="ECO:0000256" key="5">
    <source>
        <dbReference type="ARBA" id="ARBA00022729"/>
    </source>
</evidence>
<dbReference type="Pfam" id="PF10613">
    <property type="entry name" value="Lig_chan-Glu_bd"/>
    <property type="match status" value="1"/>
</dbReference>
<dbReference type="CDD" id="cd13686">
    <property type="entry name" value="GluR_Plant"/>
    <property type="match status" value="1"/>
</dbReference>
<evidence type="ECO:0000259" key="17">
    <source>
        <dbReference type="SMART" id="SM00079"/>
    </source>
</evidence>
<keyword evidence="5" id="KW-0732">Signal</keyword>
<dbReference type="GO" id="GO:0015276">
    <property type="term" value="F:ligand-gated monoatomic ion channel activity"/>
    <property type="evidence" value="ECO:0007669"/>
    <property type="project" value="InterPro"/>
</dbReference>
<dbReference type="InterPro" id="IPR017103">
    <property type="entry name" value="Iontropic_Glu_rcpt_pln"/>
</dbReference>
<evidence type="ECO:0000256" key="16">
    <source>
        <dbReference type="SAM" id="Phobius"/>
    </source>
</evidence>
<dbReference type="SMART" id="SM00079">
    <property type="entry name" value="PBPe"/>
    <property type="match status" value="1"/>
</dbReference>
<evidence type="ECO:0000256" key="14">
    <source>
        <dbReference type="PIRSR" id="PIRSR037090-50"/>
    </source>
</evidence>
<keyword evidence="12 13" id="KW-0407">Ion channel</keyword>
<dbReference type="Pfam" id="PF01094">
    <property type="entry name" value="ANF_receptor"/>
    <property type="match status" value="1"/>
</dbReference>
<keyword evidence="3 13" id="KW-0813">Transport</keyword>
<dbReference type="InterPro" id="IPR044440">
    <property type="entry name" value="GABAb_receptor_plant_PBP1"/>
</dbReference>
<dbReference type="Proteomes" id="UP000823749">
    <property type="component" value="Chromosome 2"/>
</dbReference>
<comment type="subcellular location">
    <subcellularLocation>
        <location evidence="1">Membrane</location>
        <topology evidence="1">Multi-pass membrane protein</topology>
    </subcellularLocation>
</comment>
<evidence type="ECO:0000256" key="7">
    <source>
        <dbReference type="ARBA" id="ARBA00023065"/>
    </source>
</evidence>
<evidence type="ECO:0000313" key="19">
    <source>
        <dbReference type="Proteomes" id="UP000823749"/>
    </source>
</evidence>
<dbReference type="SUPFAM" id="SSF53850">
    <property type="entry name" value="Periplasmic binding protein-like II"/>
    <property type="match status" value="1"/>
</dbReference>
<evidence type="ECO:0000256" key="9">
    <source>
        <dbReference type="ARBA" id="ARBA00023170"/>
    </source>
</evidence>
<feature type="domain" description="Ionotropic glutamate receptor C-terminal" evidence="17">
    <location>
        <begin position="460"/>
        <end position="823"/>
    </location>
</feature>
<dbReference type="InterPro" id="IPR015683">
    <property type="entry name" value="Ionotropic_Glu_rcpt"/>
</dbReference>
<dbReference type="CDD" id="cd19990">
    <property type="entry name" value="PBP1_GABAb_receptor_plant"/>
    <property type="match status" value="1"/>
</dbReference>
<evidence type="ECO:0000256" key="1">
    <source>
        <dbReference type="ARBA" id="ARBA00004141"/>
    </source>
</evidence>
<dbReference type="FunFam" id="1.10.287.70:FF:000172">
    <property type="entry name" value="Glutamate receptor"/>
    <property type="match status" value="1"/>
</dbReference>
<evidence type="ECO:0000313" key="18">
    <source>
        <dbReference type="EMBL" id="KAG5561804.1"/>
    </source>
</evidence>
<feature type="compositionally biased region" description="Basic and acidic residues" evidence="15">
    <location>
        <begin position="937"/>
        <end position="956"/>
    </location>
</feature>
<keyword evidence="4 16" id="KW-0812">Transmembrane</keyword>
<protein>
    <recommendedName>
        <fullName evidence="13">Glutamate receptor</fullName>
    </recommendedName>
</protein>
<feature type="transmembrane region" description="Helical" evidence="16">
    <location>
        <begin position="644"/>
        <end position="662"/>
    </location>
</feature>
<keyword evidence="7 13" id="KW-0406">Ion transport</keyword>
<dbReference type="InterPro" id="IPR001320">
    <property type="entry name" value="Iontro_rcpt_C"/>
</dbReference>
<dbReference type="EMBL" id="JACTNZ010000002">
    <property type="protein sequence ID" value="KAG5561804.1"/>
    <property type="molecule type" value="Genomic_DNA"/>
</dbReference>